<gene>
    <name evidence="2" type="ORF">PVK06_022298</name>
</gene>
<reference evidence="2 3" key="1">
    <citation type="submission" date="2023-03" db="EMBL/GenBank/DDBJ databases">
        <title>WGS of Gossypium arboreum.</title>
        <authorList>
            <person name="Yu D."/>
        </authorList>
    </citation>
    <scope>NUCLEOTIDE SEQUENCE [LARGE SCALE GENOMIC DNA]</scope>
    <source>
        <tissue evidence="2">Leaf</tissue>
    </source>
</reference>
<evidence type="ECO:0000256" key="1">
    <source>
        <dbReference type="SAM" id="MobiDB-lite"/>
    </source>
</evidence>
<evidence type="ECO:0000313" key="3">
    <source>
        <dbReference type="Proteomes" id="UP001358586"/>
    </source>
</evidence>
<feature type="compositionally biased region" description="Basic and acidic residues" evidence="1">
    <location>
        <begin position="92"/>
        <end position="105"/>
    </location>
</feature>
<dbReference type="EMBL" id="JARKNE010000007">
    <property type="protein sequence ID" value="KAK5817374.1"/>
    <property type="molecule type" value="Genomic_DNA"/>
</dbReference>
<feature type="region of interest" description="Disordered" evidence="1">
    <location>
        <begin position="1"/>
        <end position="24"/>
    </location>
</feature>
<name>A0ABR0P833_GOSAR</name>
<organism evidence="2 3">
    <name type="scientific">Gossypium arboreum</name>
    <name type="common">Tree cotton</name>
    <name type="synonym">Gossypium nanking</name>
    <dbReference type="NCBI Taxonomy" id="29729"/>
    <lineage>
        <taxon>Eukaryota</taxon>
        <taxon>Viridiplantae</taxon>
        <taxon>Streptophyta</taxon>
        <taxon>Embryophyta</taxon>
        <taxon>Tracheophyta</taxon>
        <taxon>Spermatophyta</taxon>
        <taxon>Magnoliopsida</taxon>
        <taxon>eudicotyledons</taxon>
        <taxon>Gunneridae</taxon>
        <taxon>Pentapetalae</taxon>
        <taxon>rosids</taxon>
        <taxon>malvids</taxon>
        <taxon>Malvales</taxon>
        <taxon>Malvaceae</taxon>
        <taxon>Malvoideae</taxon>
        <taxon>Gossypium</taxon>
    </lineage>
</organism>
<protein>
    <submittedName>
        <fullName evidence="2">Uncharacterized protein</fullName>
    </submittedName>
</protein>
<feature type="region of interest" description="Disordered" evidence="1">
    <location>
        <begin position="61"/>
        <end position="113"/>
    </location>
</feature>
<evidence type="ECO:0000313" key="2">
    <source>
        <dbReference type="EMBL" id="KAK5817374.1"/>
    </source>
</evidence>
<keyword evidence="3" id="KW-1185">Reference proteome</keyword>
<comment type="caution">
    <text evidence="2">The sequence shown here is derived from an EMBL/GenBank/DDBJ whole genome shotgun (WGS) entry which is preliminary data.</text>
</comment>
<proteinExistence type="predicted"/>
<accession>A0ABR0P833</accession>
<sequence length="113" mass="11999">MDANYLALEKNEEKESSTAGFEPAQAMPNRFRVCLLNHSDISTSGKGTGGDIVVTAAVGTFSSEGGRNGRNEAAATASKMFGSNGNSNDSSEDNKGRVDEGDCSFKGRRFWHS</sequence>
<dbReference type="Proteomes" id="UP001358586">
    <property type="component" value="Chromosome 7"/>
</dbReference>